<keyword evidence="3" id="KW-1185">Reference proteome</keyword>
<evidence type="ECO:0000256" key="1">
    <source>
        <dbReference type="SAM" id="MobiDB-lite"/>
    </source>
</evidence>
<comment type="caution">
    <text evidence="2">The sequence shown here is derived from an EMBL/GenBank/DDBJ whole genome shotgun (WGS) entry which is preliminary data.</text>
</comment>
<name>A0A0G2F493_PHACM</name>
<gene>
    <name evidence="2" type="ORF">UCRPC4_g00268</name>
</gene>
<dbReference type="EMBL" id="LCWF01000006">
    <property type="protein sequence ID" value="KKY29079.1"/>
    <property type="molecule type" value="Genomic_DNA"/>
</dbReference>
<feature type="compositionally biased region" description="Polar residues" evidence="1">
    <location>
        <begin position="41"/>
        <end position="51"/>
    </location>
</feature>
<dbReference type="AlphaFoldDB" id="A0A0G2F493"/>
<sequence>MQCQDFAHPFQTTPGLATESVGSSSPLSAPPETPPHEGSEPKSTLKSSNSGKKLKRAPANNKGSQRGYLRKHRVSATKSTSKSGNKKKTGGRMVNASTNKQITPTEHSSLFVNPGSAVIDGPFTAYPRQMPVPVEPIDENLRNNPYLKNILMKPGNMEVEELLSRNSQGPTHESTTPVSAALCSQVSILTNPAPTYGSFMLPTIEELQELNAFLQSKFDSLVDEKNEAGIVLCGRERDKLFNRTARVPKLFIETRLKGIDGFKNECVAWDTAMNHRQILQRRDFFKDKMVEVERMMERVSKQQQNGLGGA</sequence>
<organism evidence="2 3">
    <name type="scientific">Phaeomoniella chlamydospora</name>
    <name type="common">Phaeoacremonium chlamydosporum</name>
    <dbReference type="NCBI Taxonomy" id="158046"/>
    <lineage>
        <taxon>Eukaryota</taxon>
        <taxon>Fungi</taxon>
        <taxon>Dikarya</taxon>
        <taxon>Ascomycota</taxon>
        <taxon>Pezizomycotina</taxon>
        <taxon>Eurotiomycetes</taxon>
        <taxon>Chaetothyriomycetidae</taxon>
        <taxon>Phaeomoniellales</taxon>
        <taxon>Phaeomoniellaceae</taxon>
        <taxon>Phaeomoniella</taxon>
    </lineage>
</organism>
<feature type="compositionally biased region" description="Polar residues" evidence="1">
    <location>
        <begin position="10"/>
        <end position="27"/>
    </location>
</feature>
<proteinExistence type="predicted"/>
<protein>
    <submittedName>
        <fullName evidence="2">Uncharacterized protein</fullName>
    </submittedName>
</protein>
<reference evidence="2 3" key="2">
    <citation type="submission" date="2015-05" db="EMBL/GenBank/DDBJ databases">
        <authorList>
            <person name="Morales-Cruz A."/>
            <person name="Amrine K.C."/>
            <person name="Cantu D."/>
        </authorList>
    </citation>
    <scope>NUCLEOTIDE SEQUENCE [LARGE SCALE GENOMIC DNA]</scope>
    <source>
        <strain evidence="2">UCRPC4</strain>
    </source>
</reference>
<reference evidence="2 3" key="1">
    <citation type="submission" date="2015-05" db="EMBL/GenBank/DDBJ databases">
        <title>Distinctive expansion of gene families associated with plant cell wall degradation and secondary metabolism in the genomes of grapevine trunk pathogens.</title>
        <authorList>
            <person name="Lawrence D.P."/>
            <person name="Travadon R."/>
            <person name="Rolshausen P.E."/>
            <person name="Baumgartner K."/>
        </authorList>
    </citation>
    <scope>NUCLEOTIDE SEQUENCE [LARGE SCALE GENOMIC DNA]</scope>
    <source>
        <strain evidence="2">UCRPC4</strain>
    </source>
</reference>
<accession>A0A0G2F493</accession>
<dbReference type="Proteomes" id="UP000053317">
    <property type="component" value="Unassembled WGS sequence"/>
</dbReference>
<evidence type="ECO:0000313" key="3">
    <source>
        <dbReference type="Proteomes" id="UP000053317"/>
    </source>
</evidence>
<feature type="region of interest" description="Disordered" evidence="1">
    <location>
        <begin position="1"/>
        <end position="96"/>
    </location>
</feature>
<evidence type="ECO:0000313" key="2">
    <source>
        <dbReference type="EMBL" id="KKY29079.1"/>
    </source>
</evidence>